<organism evidence="7 8">
    <name type="scientific">Isoalcanivorax pacificus W11-5</name>
    <dbReference type="NCBI Taxonomy" id="391936"/>
    <lineage>
        <taxon>Bacteria</taxon>
        <taxon>Pseudomonadati</taxon>
        <taxon>Pseudomonadota</taxon>
        <taxon>Gammaproteobacteria</taxon>
        <taxon>Oceanospirillales</taxon>
        <taxon>Alcanivoracaceae</taxon>
        <taxon>Isoalcanivorax</taxon>
    </lineage>
</organism>
<dbReference type="SMART" id="SM00387">
    <property type="entry name" value="HATPase_c"/>
    <property type="match status" value="1"/>
</dbReference>
<dbReference type="NCBIfam" id="TIGR00229">
    <property type="entry name" value="sensory_box"/>
    <property type="match status" value="1"/>
</dbReference>
<evidence type="ECO:0000313" key="7">
    <source>
        <dbReference type="EMBL" id="AJD46689.1"/>
    </source>
</evidence>
<feature type="region of interest" description="Disordered" evidence="3">
    <location>
        <begin position="488"/>
        <end position="511"/>
    </location>
</feature>
<feature type="transmembrane region" description="Helical" evidence="4">
    <location>
        <begin position="17"/>
        <end position="35"/>
    </location>
</feature>
<dbReference type="SUPFAM" id="SSF55785">
    <property type="entry name" value="PYP-like sensor domain (PAS domain)"/>
    <property type="match status" value="1"/>
</dbReference>
<gene>
    <name evidence="7" type="ORF">S7S_01325</name>
</gene>
<dbReference type="InterPro" id="IPR013656">
    <property type="entry name" value="PAS_4"/>
</dbReference>
<keyword evidence="4" id="KW-0812">Transmembrane</keyword>
<dbReference type="PANTHER" id="PTHR43065:SF50">
    <property type="entry name" value="HISTIDINE KINASE"/>
    <property type="match status" value="1"/>
</dbReference>
<dbReference type="PROSITE" id="PS50112">
    <property type="entry name" value="PAS"/>
    <property type="match status" value="1"/>
</dbReference>
<dbReference type="Proteomes" id="UP000006764">
    <property type="component" value="Chromosome"/>
</dbReference>
<dbReference type="Gene3D" id="3.30.565.10">
    <property type="entry name" value="Histidine kinase-like ATPase, C-terminal domain"/>
    <property type="match status" value="1"/>
</dbReference>
<feature type="domain" description="PAS" evidence="6">
    <location>
        <begin position="93"/>
        <end position="147"/>
    </location>
</feature>
<dbReference type="Pfam" id="PF08448">
    <property type="entry name" value="PAS_4"/>
    <property type="match status" value="1"/>
</dbReference>
<protein>
    <recommendedName>
        <fullName evidence="2">histidine kinase</fullName>
        <ecNumber evidence="2">2.7.13.3</ecNumber>
    </recommendedName>
</protein>
<keyword evidence="7" id="KW-0418">Kinase</keyword>
<dbReference type="EMBL" id="CP004387">
    <property type="protein sequence ID" value="AJD46689.1"/>
    <property type="molecule type" value="Genomic_DNA"/>
</dbReference>
<dbReference type="GO" id="GO:0004673">
    <property type="term" value="F:protein histidine kinase activity"/>
    <property type="evidence" value="ECO:0007669"/>
    <property type="project" value="UniProtKB-EC"/>
</dbReference>
<evidence type="ECO:0000256" key="1">
    <source>
        <dbReference type="ARBA" id="ARBA00000085"/>
    </source>
</evidence>
<evidence type="ECO:0000313" key="8">
    <source>
        <dbReference type="Proteomes" id="UP000006764"/>
    </source>
</evidence>
<evidence type="ECO:0000259" key="5">
    <source>
        <dbReference type="PROSITE" id="PS50109"/>
    </source>
</evidence>
<dbReference type="InterPro" id="IPR004358">
    <property type="entry name" value="Sig_transdc_His_kin-like_C"/>
</dbReference>
<dbReference type="RefSeq" id="WP_008736226.1">
    <property type="nucleotide sequence ID" value="NZ_CP004387.1"/>
</dbReference>
<dbReference type="KEGG" id="apac:S7S_01325"/>
<dbReference type="Gene3D" id="3.30.450.20">
    <property type="entry name" value="PAS domain"/>
    <property type="match status" value="1"/>
</dbReference>
<dbReference type="SUPFAM" id="SSF55874">
    <property type="entry name" value="ATPase domain of HSP90 chaperone/DNA topoisomerase II/histidine kinase"/>
    <property type="match status" value="1"/>
</dbReference>
<dbReference type="InterPro" id="IPR000014">
    <property type="entry name" value="PAS"/>
</dbReference>
<proteinExistence type="predicted"/>
<evidence type="ECO:0000256" key="3">
    <source>
        <dbReference type="SAM" id="MobiDB-lite"/>
    </source>
</evidence>
<dbReference type="PROSITE" id="PS50109">
    <property type="entry name" value="HIS_KIN"/>
    <property type="match status" value="1"/>
</dbReference>
<dbReference type="PANTHER" id="PTHR43065">
    <property type="entry name" value="SENSOR HISTIDINE KINASE"/>
    <property type="match status" value="1"/>
</dbReference>
<reference evidence="7 8" key="1">
    <citation type="journal article" date="2012" name="J. Bacteriol.">
        <title>Genome sequence of an alkane-degrading bacterium, Alcanivorax pacificus type strain W11-5, isolated from deep sea sediment.</title>
        <authorList>
            <person name="Lai Q."/>
            <person name="Shao Z."/>
        </authorList>
    </citation>
    <scope>NUCLEOTIDE SEQUENCE [LARGE SCALE GENOMIC DNA]</scope>
    <source>
        <strain evidence="7 8">W11-5</strain>
    </source>
</reference>
<dbReference type="InterPro" id="IPR005467">
    <property type="entry name" value="His_kinase_dom"/>
</dbReference>
<dbReference type="InterPro" id="IPR035965">
    <property type="entry name" value="PAS-like_dom_sf"/>
</dbReference>
<dbReference type="Gene3D" id="1.10.287.130">
    <property type="match status" value="1"/>
</dbReference>
<dbReference type="InterPro" id="IPR036890">
    <property type="entry name" value="HATPase_C_sf"/>
</dbReference>
<dbReference type="PRINTS" id="PR00344">
    <property type="entry name" value="BCTRLSENSOR"/>
</dbReference>
<dbReference type="EC" id="2.7.13.3" evidence="2"/>
<keyword evidence="7" id="KW-0808">Transferase</keyword>
<keyword evidence="4" id="KW-1133">Transmembrane helix</keyword>
<feature type="domain" description="Histidine kinase" evidence="5">
    <location>
        <begin position="234"/>
        <end position="484"/>
    </location>
</feature>
<evidence type="ECO:0000259" key="6">
    <source>
        <dbReference type="PROSITE" id="PS50112"/>
    </source>
</evidence>
<dbReference type="CDD" id="cd00130">
    <property type="entry name" value="PAS"/>
    <property type="match status" value="1"/>
</dbReference>
<evidence type="ECO:0000256" key="2">
    <source>
        <dbReference type="ARBA" id="ARBA00012438"/>
    </source>
</evidence>
<dbReference type="STRING" id="391936.S7S_01325"/>
<dbReference type="Pfam" id="PF02518">
    <property type="entry name" value="HATPase_c"/>
    <property type="match status" value="1"/>
</dbReference>
<dbReference type="OrthoDB" id="1931120at2"/>
<keyword evidence="4" id="KW-0472">Membrane</keyword>
<name>A0A0B4XF80_9GAMM</name>
<evidence type="ECO:0000256" key="4">
    <source>
        <dbReference type="SAM" id="Phobius"/>
    </source>
</evidence>
<dbReference type="AlphaFoldDB" id="A0A0B4XF80"/>
<accession>A0A0B4XF80</accession>
<dbReference type="HOGENOM" id="CLU_000445_114_39_6"/>
<comment type="catalytic activity">
    <reaction evidence="1">
        <text>ATP + protein L-histidine = ADP + protein N-phospho-L-histidine.</text>
        <dbReference type="EC" id="2.7.13.3"/>
    </reaction>
</comment>
<dbReference type="InterPro" id="IPR003594">
    <property type="entry name" value="HATPase_dom"/>
</dbReference>
<sequence length="511" mass="56308">MDFLAGLLAPLLDQQSSGFYIIASLLIMLVVVFFMHRTYRASLKVEARLAEFSSLTNSVFGAKLRLIETSADAYDINRKVLGPLARIIDQYCVFTTDLHGVLTYANDKLVDLSGTPLTELVGRHQKEVGVRAIHAEAASDMRRTLQQERVWHGQLCLRTRDSGIRWVDTFVFPLSFITEADTGYIYFGTDVTRFHQQNDALRREVRSKEASLHRAENMLLHSEKMASLGVISAGIAHEINNPIAYVSANINRLGEYLETLSAFAIRASAKLPPDQVGDLFPPADAPHNRDDITYAVEDYPALMQETRDGILRIRKIISDLKSFSHEGTDAFTPVDVHKCIETALNLARHELRRQIKLDVTLSAATAQISGSESQLTQVLLNLVVNAAQAMQAQQSQPVPGVIQIRTRNHGTHLIIEVIDNGPGIQPEHMATLFEPFFTTKPVGEGTGLGLAISQDIVQRHQGEISVHSTPGEGAHFSIRLPLLNAASARPGLATPAPPSRPGQKAHRPHGL</sequence>
<keyword evidence="8" id="KW-1185">Reference proteome</keyword>